<evidence type="ECO:0008006" key="8">
    <source>
        <dbReference type="Google" id="ProtNLM"/>
    </source>
</evidence>
<dbReference type="AlphaFoldDB" id="A0AAN6WWG2"/>
<name>A0AAN6WWG2_9PEZI</name>
<comment type="caution">
    <text evidence="6">The sequence shown here is derived from an EMBL/GenBank/DDBJ whole genome shotgun (WGS) entry which is preliminary data.</text>
</comment>
<proteinExistence type="predicted"/>
<feature type="compositionally biased region" description="Polar residues" evidence="2">
    <location>
        <begin position="123"/>
        <end position="133"/>
    </location>
</feature>
<feature type="compositionally biased region" description="Polar residues" evidence="2">
    <location>
        <begin position="98"/>
        <end position="113"/>
    </location>
</feature>
<feature type="compositionally biased region" description="Pro residues" evidence="2">
    <location>
        <begin position="48"/>
        <end position="64"/>
    </location>
</feature>
<evidence type="ECO:0000256" key="2">
    <source>
        <dbReference type="SAM" id="MobiDB-lite"/>
    </source>
</evidence>
<feature type="compositionally biased region" description="Polar residues" evidence="2">
    <location>
        <begin position="32"/>
        <end position="45"/>
    </location>
</feature>
<feature type="domain" description="Rad26-like C-terminal" evidence="4">
    <location>
        <begin position="819"/>
        <end position="883"/>
    </location>
</feature>
<keyword evidence="7" id="KW-1185">Reference proteome</keyword>
<feature type="region of interest" description="Disordered" evidence="2">
    <location>
        <begin position="307"/>
        <end position="399"/>
    </location>
</feature>
<gene>
    <name evidence="6" type="ORF">QBC35DRAFT_450835</name>
</gene>
<dbReference type="Proteomes" id="UP001302126">
    <property type="component" value="Unassembled WGS sequence"/>
</dbReference>
<feature type="coiled-coil region" evidence="1">
    <location>
        <begin position="227"/>
        <end position="304"/>
    </location>
</feature>
<reference evidence="6" key="1">
    <citation type="journal article" date="2023" name="Mol. Phylogenet. Evol.">
        <title>Genome-scale phylogeny and comparative genomics of the fungal order Sordariales.</title>
        <authorList>
            <person name="Hensen N."/>
            <person name="Bonometti L."/>
            <person name="Westerberg I."/>
            <person name="Brannstrom I.O."/>
            <person name="Guillou S."/>
            <person name="Cros-Aarteil S."/>
            <person name="Calhoun S."/>
            <person name="Haridas S."/>
            <person name="Kuo A."/>
            <person name="Mondo S."/>
            <person name="Pangilinan J."/>
            <person name="Riley R."/>
            <person name="LaButti K."/>
            <person name="Andreopoulos B."/>
            <person name="Lipzen A."/>
            <person name="Chen C."/>
            <person name="Yan M."/>
            <person name="Daum C."/>
            <person name="Ng V."/>
            <person name="Clum A."/>
            <person name="Steindorff A."/>
            <person name="Ohm R.A."/>
            <person name="Martin F."/>
            <person name="Silar P."/>
            <person name="Natvig D.O."/>
            <person name="Lalanne C."/>
            <person name="Gautier V."/>
            <person name="Ament-Velasquez S.L."/>
            <person name="Kruys A."/>
            <person name="Hutchinson M.I."/>
            <person name="Powell A.J."/>
            <person name="Barry K."/>
            <person name="Miller A.N."/>
            <person name="Grigoriev I.V."/>
            <person name="Debuchy R."/>
            <person name="Gladieux P."/>
            <person name="Hiltunen Thoren M."/>
            <person name="Johannesson H."/>
        </authorList>
    </citation>
    <scope>NUCLEOTIDE SEQUENCE</scope>
    <source>
        <strain evidence="6">PSN309</strain>
    </source>
</reference>
<feature type="compositionally biased region" description="Low complexity" evidence="2">
    <location>
        <begin position="65"/>
        <end position="74"/>
    </location>
</feature>
<sequence length="886" mass="97276">MDEYSDDEFLDDLPESELQELENNAIQLTQAKLGQSQYLPSQLSSRVLPPPKPPPPPAPAPAPAAGPTQDYGDYGLDDDDDLDDTVVFEVAGGENAGRTDNSFSNKPHINSNLAEPGEGSWDTPLNQSANHQPGPSHHPQQRQVQYPIPRPIPHHVPAPRHVHPAPQYQSQQRYPPPPPPRPSQFVRPPVPVASQFSRPPPPAARQYPGQQSQLPNDAGAGNKGDIIAALQARLSRLESEVIASKGEAAILRSKYAQIQTEHETAIARLKQQNAEQLAKQERALEEVRAAERNASTELQFAREDLREGFGRARHKRKDGTTTPKKGNKTRADMGMGDGFDTLEVTHSPSKGQAALRRHNSGPGGSSTHAVSERTPTKGKRKRPPLDNPSFALETNEDEARLEHSLRTEAIESAVYAPPSAQPYDFLQLVLDHHSLHGQPPTFDLFSRFAFKSEPNHTFASMIFQKLPQLGSSREPKSLLVDFAEMIIDIWQRCLTEQYHAPIYHLASLVLYTMDLNAVAVAPQIISSLVPTCTTTCQLIALLRYRSPDGDLAANSDKVIRRLCSVIDVPQCMSVLYLAALGCMAFPLPDQNEPFLSGRLLPQARFWRTLAPDFVLMMLSPKQPELDWYGILALLRTSILPRSIGPIPNPVSKASFNKDNNRDEAEELAILSADIVDKVSFFLGESPRWAPRNSLKEVEVRTAALKTLAAFASSPYGAQMIAHSDHAIPRLATVLCWAIDQLYEVDPGLPFAACQKTAQAEDMMDIDGGVPSKKEKDNKLTTEERGEGAKKAALLSQLVRNSTSLLHLLLTDSRTASIVDMSAKLAASHGGAQRYLLTLARLNFAAEEPSFLEAGILSETVDLAHDLLELAVNPDDAEEIQKAFGVL</sequence>
<evidence type="ECO:0000256" key="1">
    <source>
        <dbReference type="SAM" id="Coils"/>
    </source>
</evidence>
<dbReference type="Pfam" id="PF21046">
    <property type="entry name" value="Rad26-like_C"/>
    <property type="match status" value="1"/>
</dbReference>
<feature type="compositionally biased region" description="Low complexity" evidence="2">
    <location>
        <begin position="164"/>
        <end position="173"/>
    </location>
</feature>
<evidence type="ECO:0000259" key="3">
    <source>
        <dbReference type="Pfam" id="PF12331"/>
    </source>
</evidence>
<dbReference type="InterPro" id="IPR048380">
    <property type="entry name" value="Rad26-like_N"/>
</dbReference>
<evidence type="ECO:0000259" key="4">
    <source>
        <dbReference type="Pfam" id="PF21046"/>
    </source>
</evidence>
<protein>
    <recommendedName>
        <fullName evidence="8">DNA repair protein Rad26</fullName>
    </recommendedName>
</protein>
<accession>A0AAN6WWG2</accession>
<dbReference type="Pfam" id="PF21048">
    <property type="entry name" value="Rad26-like_N"/>
    <property type="match status" value="1"/>
</dbReference>
<feature type="compositionally biased region" description="Acidic residues" evidence="2">
    <location>
        <begin position="75"/>
        <end position="86"/>
    </location>
</feature>
<dbReference type="InterPro" id="IPR022093">
    <property type="entry name" value="Rad26-like_helical"/>
</dbReference>
<reference evidence="6" key="2">
    <citation type="submission" date="2023-05" db="EMBL/GenBank/DDBJ databases">
        <authorList>
            <consortium name="Lawrence Berkeley National Laboratory"/>
            <person name="Steindorff A."/>
            <person name="Hensen N."/>
            <person name="Bonometti L."/>
            <person name="Westerberg I."/>
            <person name="Brannstrom I.O."/>
            <person name="Guillou S."/>
            <person name="Cros-Aarteil S."/>
            <person name="Calhoun S."/>
            <person name="Haridas S."/>
            <person name="Kuo A."/>
            <person name="Mondo S."/>
            <person name="Pangilinan J."/>
            <person name="Riley R."/>
            <person name="Labutti K."/>
            <person name="Andreopoulos B."/>
            <person name="Lipzen A."/>
            <person name="Chen C."/>
            <person name="Yanf M."/>
            <person name="Daum C."/>
            <person name="Ng V."/>
            <person name="Clum A."/>
            <person name="Ohm R."/>
            <person name="Martin F."/>
            <person name="Silar P."/>
            <person name="Natvig D."/>
            <person name="Lalanne C."/>
            <person name="Gautier V."/>
            <person name="Ament-Velasquez S.L."/>
            <person name="Kruys A."/>
            <person name="Hutchinson M.I."/>
            <person name="Powell A.J."/>
            <person name="Barry K."/>
            <person name="Miller A.N."/>
            <person name="Grigoriev I.V."/>
            <person name="Debuchy R."/>
            <person name="Gladieux P."/>
            <person name="Thoren M.H."/>
            <person name="Johannesson H."/>
        </authorList>
    </citation>
    <scope>NUCLEOTIDE SEQUENCE</scope>
    <source>
        <strain evidence="6">PSN309</strain>
    </source>
</reference>
<feature type="compositionally biased region" description="Basic and acidic residues" evidence="2">
    <location>
        <begin position="771"/>
        <end position="785"/>
    </location>
</feature>
<dbReference type="InterPro" id="IPR048379">
    <property type="entry name" value="Rad26-like_C"/>
</dbReference>
<dbReference type="Pfam" id="PF12331">
    <property type="entry name" value="Rad26-like_helical_rpts"/>
    <property type="match status" value="1"/>
</dbReference>
<evidence type="ECO:0000259" key="5">
    <source>
        <dbReference type="Pfam" id="PF21048"/>
    </source>
</evidence>
<organism evidence="6 7">
    <name type="scientific">Podospora australis</name>
    <dbReference type="NCBI Taxonomy" id="1536484"/>
    <lineage>
        <taxon>Eukaryota</taxon>
        <taxon>Fungi</taxon>
        <taxon>Dikarya</taxon>
        <taxon>Ascomycota</taxon>
        <taxon>Pezizomycotina</taxon>
        <taxon>Sordariomycetes</taxon>
        <taxon>Sordariomycetidae</taxon>
        <taxon>Sordariales</taxon>
        <taxon>Podosporaceae</taxon>
        <taxon>Podospora</taxon>
    </lineage>
</organism>
<feature type="region of interest" description="Disordered" evidence="2">
    <location>
        <begin position="32"/>
        <end position="221"/>
    </location>
</feature>
<evidence type="ECO:0000313" key="6">
    <source>
        <dbReference type="EMBL" id="KAK4188923.1"/>
    </source>
</evidence>
<keyword evidence="1" id="KW-0175">Coiled coil</keyword>
<feature type="region of interest" description="Disordered" evidence="2">
    <location>
        <begin position="764"/>
        <end position="785"/>
    </location>
</feature>
<dbReference type="EMBL" id="MU864382">
    <property type="protein sequence ID" value="KAK4188923.1"/>
    <property type="molecule type" value="Genomic_DNA"/>
</dbReference>
<feature type="domain" description="Rad26-like helical repeats" evidence="3">
    <location>
        <begin position="532"/>
        <end position="808"/>
    </location>
</feature>
<feature type="domain" description="Rad26-like N-terminal" evidence="5">
    <location>
        <begin position="425"/>
        <end position="471"/>
    </location>
</feature>
<evidence type="ECO:0000313" key="7">
    <source>
        <dbReference type="Proteomes" id="UP001302126"/>
    </source>
</evidence>